<dbReference type="Gene3D" id="2.40.128.630">
    <property type="match status" value="1"/>
</dbReference>
<feature type="compositionally biased region" description="Low complexity" evidence="1">
    <location>
        <begin position="418"/>
        <end position="429"/>
    </location>
</feature>
<dbReference type="AlphaFoldDB" id="A0A4R5YN30"/>
<keyword evidence="2" id="KW-0812">Transmembrane</keyword>
<feature type="signal peptide" evidence="3">
    <location>
        <begin position="1"/>
        <end position="24"/>
    </location>
</feature>
<keyword evidence="3" id="KW-0732">Signal</keyword>
<keyword evidence="2" id="KW-0472">Membrane</keyword>
<dbReference type="SMART" id="SM00564">
    <property type="entry name" value="PQQ"/>
    <property type="match status" value="7"/>
</dbReference>
<accession>A0A4R5YN30</accession>
<feature type="region of interest" description="Disordered" evidence="1">
    <location>
        <begin position="417"/>
        <end position="450"/>
    </location>
</feature>
<dbReference type="InterPro" id="IPR002372">
    <property type="entry name" value="PQQ_rpt_dom"/>
</dbReference>
<dbReference type="Proteomes" id="UP000295163">
    <property type="component" value="Unassembled WGS sequence"/>
</dbReference>
<comment type="caution">
    <text evidence="5">The sequence shown here is derived from an EMBL/GenBank/DDBJ whole genome shotgun (WGS) entry which is preliminary data.</text>
</comment>
<dbReference type="InterPro" id="IPR018391">
    <property type="entry name" value="PQQ_b-propeller_rpt"/>
</dbReference>
<dbReference type="PANTHER" id="PTHR34512">
    <property type="entry name" value="CELL SURFACE PROTEIN"/>
    <property type="match status" value="1"/>
</dbReference>
<feature type="transmembrane region" description="Helical" evidence="2">
    <location>
        <begin position="459"/>
        <end position="477"/>
    </location>
</feature>
<organism evidence="5 6">
    <name type="scientific">Kocuria rosea</name>
    <name type="common">Deinococcus erythromyxa</name>
    <name type="synonym">Micrococcus rubens</name>
    <dbReference type="NCBI Taxonomy" id="1275"/>
    <lineage>
        <taxon>Bacteria</taxon>
        <taxon>Bacillati</taxon>
        <taxon>Actinomycetota</taxon>
        <taxon>Actinomycetes</taxon>
        <taxon>Micrococcales</taxon>
        <taxon>Micrococcaceae</taxon>
        <taxon>Kocuria</taxon>
    </lineage>
</organism>
<proteinExistence type="predicted"/>
<reference evidence="5 6" key="1">
    <citation type="submission" date="2019-03" db="EMBL/GenBank/DDBJ databases">
        <title>Genome Sequencing and Assembly of Various Microbes Isolated from Partially Reclaimed Soil and Acid Mine Drainage (AMD) Site.</title>
        <authorList>
            <person name="Steinbock B."/>
            <person name="Bechtold R."/>
            <person name="Sevigny J.L."/>
            <person name="Thomas D."/>
            <person name="Cuthill L.R."/>
            <person name="Aveiro Johannsen E.J."/>
            <person name="Thomas K."/>
            <person name="Ghosh A."/>
        </authorList>
    </citation>
    <scope>NUCLEOTIDE SEQUENCE [LARGE SCALE GENOMIC DNA]</scope>
    <source>
        <strain evidence="5 6">S-A3</strain>
    </source>
</reference>
<feature type="domain" description="Pyrrolo-quinoline quinone repeat" evidence="4">
    <location>
        <begin position="67"/>
        <end position="126"/>
    </location>
</feature>
<keyword evidence="2" id="KW-1133">Transmembrane helix</keyword>
<dbReference type="PANTHER" id="PTHR34512:SF30">
    <property type="entry name" value="OUTER MEMBRANE PROTEIN ASSEMBLY FACTOR BAMB"/>
    <property type="match status" value="1"/>
</dbReference>
<feature type="domain" description="Pyrrolo-quinoline quinone repeat" evidence="4">
    <location>
        <begin position="278"/>
        <end position="411"/>
    </location>
</feature>
<dbReference type="InterPro" id="IPR011047">
    <property type="entry name" value="Quinoprotein_ADH-like_sf"/>
</dbReference>
<dbReference type="Gene3D" id="2.130.10.10">
    <property type="entry name" value="YVTN repeat-like/Quinoprotein amine dehydrogenase"/>
    <property type="match status" value="1"/>
</dbReference>
<dbReference type="Pfam" id="PF13360">
    <property type="entry name" value="PQQ_2"/>
    <property type="match status" value="3"/>
</dbReference>
<dbReference type="InterPro" id="IPR015943">
    <property type="entry name" value="WD40/YVTN_repeat-like_dom_sf"/>
</dbReference>
<evidence type="ECO:0000259" key="4">
    <source>
        <dbReference type="Pfam" id="PF13360"/>
    </source>
</evidence>
<feature type="domain" description="Pyrrolo-quinoline quinone repeat" evidence="4">
    <location>
        <begin position="137"/>
        <end position="191"/>
    </location>
</feature>
<feature type="chain" id="PRO_5020626772" description="Pyrrolo-quinoline quinone repeat domain-containing protein" evidence="3">
    <location>
        <begin position="25"/>
        <end position="484"/>
    </location>
</feature>
<dbReference type="SUPFAM" id="SSF50998">
    <property type="entry name" value="Quinoprotein alcohol dehydrogenase-like"/>
    <property type="match status" value="2"/>
</dbReference>
<dbReference type="EMBL" id="SMZT01000001">
    <property type="protein sequence ID" value="TDL46995.1"/>
    <property type="molecule type" value="Genomic_DNA"/>
</dbReference>
<evidence type="ECO:0000313" key="5">
    <source>
        <dbReference type="EMBL" id="TDL46995.1"/>
    </source>
</evidence>
<evidence type="ECO:0000256" key="1">
    <source>
        <dbReference type="SAM" id="MobiDB-lite"/>
    </source>
</evidence>
<gene>
    <name evidence="5" type="ORF">E2R59_03130</name>
</gene>
<feature type="compositionally biased region" description="Gly residues" evidence="1">
    <location>
        <begin position="441"/>
        <end position="450"/>
    </location>
</feature>
<sequence>MTSLRITCAALTVVLLAGAGPAAAAEAPVDSPQEWTQYRLTPEKNPVIETDGSVVPAEDGFELPDEVRATPVVVGDRLYVGTHGSGTLHAFDLATGEQLWQAQAPNWIHSEMLVSEGTVYVGYGDRGQERGDGLRGDGPGGVLALDAETGEQKWEYPVDGHVMPTPVLHDGRIHAATGDRHLHVIDAGTGEGLEWVDVGAVMSMSAPAAADGMLYTGAFDGGPRVVGYDMDARETAWTTELPDVQSGLDDVPPAVSEGIVVTTSHRDVVPAEQLEHWAHALSADTGEVLWELRLGDGPFVPNNKSGAPTIADGVVYVGSPTTRTLYALDLRTGEELWSHDSGSVKAAPVVVDGHVVYTTTQGEIGALDAGTGALVGSEQLSDQPLAPAGPIVVDDVLLVPGQDGTVHTLALAELTGSAGDEPAAGADGTDGTDEAGDEAAGAGGAADTGAPGGGLPGPALAGLLGAGLLGALAVLLVRRRHAAH</sequence>
<name>A0A4R5YN30_KOCRO</name>
<dbReference type="GeneID" id="64346393"/>
<dbReference type="Gene3D" id="2.40.10.480">
    <property type="match status" value="1"/>
</dbReference>
<protein>
    <recommendedName>
        <fullName evidence="4">Pyrrolo-quinoline quinone repeat domain-containing protein</fullName>
    </recommendedName>
</protein>
<evidence type="ECO:0000256" key="3">
    <source>
        <dbReference type="SAM" id="SignalP"/>
    </source>
</evidence>
<evidence type="ECO:0000256" key="2">
    <source>
        <dbReference type="SAM" id="Phobius"/>
    </source>
</evidence>
<evidence type="ECO:0000313" key="6">
    <source>
        <dbReference type="Proteomes" id="UP000295163"/>
    </source>
</evidence>
<dbReference type="RefSeq" id="WP_133409216.1">
    <property type="nucleotide sequence ID" value="NZ_SMZT01000001.1"/>
</dbReference>